<feature type="domain" description="RMT2" evidence="10">
    <location>
        <begin position="211"/>
        <end position="432"/>
    </location>
</feature>
<name>A0A017S4A6_ASPRC</name>
<organism evidence="11 12">
    <name type="scientific">Aspergillus ruber (strain CBS 135680)</name>
    <dbReference type="NCBI Taxonomy" id="1388766"/>
    <lineage>
        <taxon>Eukaryota</taxon>
        <taxon>Fungi</taxon>
        <taxon>Dikarya</taxon>
        <taxon>Ascomycota</taxon>
        <taxon>Pezizomycotina</taxon>
        <taxon>Eurotiomycetes</taxon>
        <taxon>Eurotiomycetidae</taxon>
        <taxon>Eurotiales</taxon>
        <taxon>Aspergillaceae</taxon>
        <taxon>Aspergillus</taxon>
        <taxon>Aspergillus subgen. Aspergillus</taxon>
    </lineage>
</organism>
<dbReference type="PROSITE" id="PS51559">
    <property type="entry name" value="SAM_RMT2"/>
    <property type="match status" value="1"/>
</dbReference>
<proteinExistence type="inferred from homology"/>
<keyword evidence="7 8" id="KW-0539">Nucleus</keyword>
<dbReference type="EMBL" id="KK088442">
    <property type="protein sequence ID" value="EYE91656.1"/>
    <property type="molecule type" value="Genomic_DNA"/>
</dbReference>
<evidence type="ECO:0000256" key="6">
    <source>
        <dbReference type="ARBA" id="ARBA00022691"/>
    </source>
</evidence>
<evidence type="ECO:0000256" key="3">
    <source>
        <dbReference type="ARBA" id="ARBA00022490"/>
    </source>
</evidence>
<dbReference type="SUPFAM" id="SSF53335">
    <property type="entry name" value="S-adenosyl-L-methionine-dependent methyltransferases"/>
    <property type="match status" value="1"/>
</dbReference>
<dbReference type="Gene3D" id="1.25.40.20">
    <property type="entry name" value="Ankyrin repeat-containing domain"/>
    <property type="match status" value="1"/>
</dbReference>
<keyword evidence="4 8" id="KW-0489">Methyltransferase</keyword>
<dbReference type="STRING" id="1388766.A0A017S4A6"/>
<dbReference type="GO" id="GO:0005634">
    <property type="term" value="C:nucleus"/>
    <property type="evidence" value="ECO:0007669"/>
    <property type="project" value="UniProtKB-SubCell"/>
</dbReference>
<sequence length="432" mass="48403">MADPTIDVNVDLDIQQTLLVASQHDIPKLRLLIRDNAQTGNPANVKDPETGFTPLHAAIAACEPDDETEESKDVRANGAEDDNAGGQDAEQEKVKQAGLETVRFLLQEGAIWNDLDLNDETPGCLARRLGLEEIYATLVDAGVRAELLLNRLDGYEALIEEEDDDDEEEEEGEQPEQQEGETKEETVTEEEIPQLVEAITVATETAPEAGTDAEVTNTNYLNSNLTFQNDRLLDASQNGVMMAWESEIMSRSAKNLLPTPNLRVLNIGHGMGIIDTFFQEQSPSSHHIIEAHPDVLAEMKRKGWHEKPGVTIHEGKWSEVLPALAQEGVTFDAIYYDTFAESYADFKEFFSEQVIGILEEGGRWGFFNGMGADRQISYDVYQKVVEMDLFEAGYDVEWEEIPVPKLEGEWSGVKRAYWVVDNYRLPLCKFME</sequence>
<evidence type="ECO:0000256" key="2">
    <source>
        <dbReference type="ARBA" id="ARBA00011245"/>
    </source>
</evidence>
<dbReference type="SUPFAM" id="SSF48403">
    <property type="entry name" value="Ankyrin repeat"/>
    <property type="match status" value="1"/>
</dbReference>
<dbReference type="PANTHER" id="PTHR32379">
    <property type="entry name" value="GUANIDINOACETATE N-METHYLTRANSFERASE"/>
    <property type="match status" value="1"/>
</dbReference>
<dbReference type="AlphaFoldDB" id="A0A017S4A6"/>
<evidence type="ECO:0000256" key="8">
    <source>
        <dbReference type="PIRNR" id="PIRNR038148"/>
    </source>
</evidence>
<dbReference type="HOGENOM" id="CLU_033831_0_0_1"/>
<comment type="similarity">
    <text evidence="8">Belongs to the class I-like SAM-binding methyltransferase superfamily. RMT2 methyltransferase family.</text>
</comment>
<dbReference type="Gene3D" id="3.40.50.150">
    <property type="entry name" value="Vaccinia Virus protein VP39"/>
    <property type="match status" value="1"/>
</dbReference>
<evidence type="ECO:0000313" key="12">
    <source>
        <dbReference type="Proteomes" id="UP000019804"/>
    </source>
</evidence>
<dbReference type="GO" id="GO:0005737">
    <property type="term" value="C:cytoplasm"/>
    <property type="evidence" value="ECO:0007669"/>
    <property type="project" value="UniProtKB-SubCell"/>
</dbReference>
<keyword evidence="5 8" id="KW-0808">Transferase</keyword>
<keyword evidence="6" id="KW-0949">S-adenosyl-L-methionine</keyword>
<keyword evidence="12" id="KW-1185">Reference proteome</keyword>
<dbReference type="InterPro" id="IPR051038">
    <property type="entry name" value="RMT2/GAMT_Mtase"/>
</dbReference>
<evidence type="ECO:0000256" key="7">
    <source>
        <dbReference type="ARBA" id="ARBA00023242"/>
    </source>
</evidence>
<dbReference type="OrthoDB" id="19014at2759"/>
<reference evidence="12" key="1">
    <citation type="journal article" date="2014" name="Nat. Commun.">
        <title>Genomic adaptations of the halophilic Dead Sea filamentous fungus Eurotium rubrum.</title>
        <authorList>
            <person name="Kis-Papo T."/>
            <person name="Weig A.R."/>
            <person name="Riley R."/>
            <person name="Persoh D."/>
            <person name="Salamov A."/>
            <person name="Sun H."/>
            <person name="Lipzen A."/>
            <person name="Wasser S.P."/>
            <person name="Rambold G."/>
            <person name="Grigoriev I.V."/>
            <person name="Nevo E."/>
        </authorList>
    </citation>
    <scope>NUCLEOTIDE SEQUENCE [LARGE SCALE GENOMIC DNA]</scope>
    <source>
        <strain evidence="12">CBS 135680</strain>
    </source>
</reference>
<evidence type="ECO:0000256" key="9">
    <source>
        <dbReference type="SAM" id="MobiDB-lite"/>
    </source>
</evidence>
<protein>
    <recommendedName>
        <fullName evidence="8">Arginine N-methyltransferase 2</fullName>
        <ecNumber evidence="8">2.1.1.-</ecNumber>
    </recommendedName>
</protein>
<dbReference type="InterPro" id="IPR036770">
    <property type="entry name" value="Ankyrin_rpt-contain_sf"/>
</dbReference>
<comment type="subunit">
    <text evidence="2 8">Monomer.</text>
</comment>
<feature type="compositionally biased region" description="Acidic residues" evidence="9">
    <location>
        <begin position="161"/>
        <end position="179"/>
    </location>
</feature>
<feature type="region of interest" description="Disordered" evidence="9">
    <location>
        <begin position="161"/>
        <end position="190"/>
    </location>
</feature>
<evidence type="ECO:0000256" key="5">
    <source>
        <dbReference type="ARBA" id="ARBA00022679"/>
    </source>
</evidence>
<dbReference type="GO" id="GO:0019702">
    <property type="term" value="F:protein arginine N5-methyltransferase activity"/>
    <property type="evidence" value="ECO:0007669"/>
    <property type="project" value="TreeGrafter"/>
</dbReference>
<evidence type="ECO:0000256" key="4">
    <source>
        <dbReference type="ARBA" id="ARBA00022603"/>
    </source>
</evidence>
<gene>
    <name evidence="11" type="ORF">EURHEDRAFT_416158</name>
</gene>
<evidence type="ECO:0000259" key="10">
    <source>
        <dbReference type="PROSITE" id="PS51559"/>
    </source>
</evidence>
<dbReference type="InterPro" id="IPR029063">
    <property type="entry name" value="SAM-dependent_MTases_sf"/>
</dbReference>
<dbReference type="InterPro" id="IPR017408">
    <property type="entry name" value="Arginine_N-MeTrfase_2"/>
</dbReference>
<evidence type="ECO:0000256" key="1">
    <source>
        <dbReference type="ARBA" id="ARBA00002207"/>
    </source>
</evidence>
<dbReference type="GeneID" id="63698006"/>
<dbReference type="Proteomes" id="UP000019804">
    <property type="component" value="Unassembled WGS sequence"/>
</dbReference>
<keyword evidence="3 8" id="KW-0963">Cytoplasm</keyword>
<comment type="function">
    <text evidence="1 8">S-adenosyl-L-methionine-dependent protein-arginine N-methyltransferase that methylates the delta-nitrogen atom of arginine residues to form N5-methylarginine (type IV) in target proteins. Monomethylates ribosomal protein L12.</text>
</comment>
<dbReference type="EC" id="2.1.1.-" evidence="8"/>
<evidence type="ECO:0000313" key="11">
    <source>
        <dbReference type="EMBL" id="EYE91656.1"/>
    </source>
</evidence>
<dbReference type="InterPro" id="IPR026480">
    <property type="entry name" value="RMT2_dom"/>
</dbReference>
<comment type="subcellular location">
    <subcellularLocation>
        <location evidence="8">Cytoplasm</location>
    </subcellularLocation>
    <subcellularLocation>
        <location evidence="8">Nucleus</location>
    </subcellularLocation>
</comment>
<dbReference type="RefSeq" id="XP_040635346.1">
    <property type="nucleotide sequence ID" value="XM_040782882.1"/>
</dbReference>
<dbReference type="PANTHER" id="PTHR32379:SF1">
    <property type="entry name" value="GUANIDINOACETATE N-METHYLTRANSFERASE"/>
    <property type="match status" value="1"/>
</dbReference>
<dbReference type="CDD" id="cd02440">
    <property type="entry name" value="AdoMet_MTases"/>
    <property type="match status" value="1"/>
</dbReference>
<feature type="region of interest" description="Disordered" evidence="9">
    <location>
        <begin position="64"/>
        <end position="94"/>
    </location>
</feature>
<dbReference type="GO" id="GO:0032259">
    <property type="term" value="P:methylation"/>
    <property type="evidence" value="ECO:0007669"/>
    <property type="project" value="UniProtKB-KW"/>
</dbReference>
<dbReference type="PIRSF" id="PIRSF038148">
    <property type="entry name" value="Arginine_N-mtfrase-2"/>
    <property type="match status" value="1"/>
</dbReference>
<dbReference type="FunFam" id="3.40.50.150:FF:000135">
    <property type="entry name" value="Arginine N-methyltransferase 2"/>
    <property type="match status" value="1"/>
</dbReference>
<accession>A0A017S4A6</accession>